<name>A0A382FYS2_9ZZZZ</name>
<organism evidence="1">
    <name type="scientific">marine metagenome</name>
    <dbReference type="NCBI Taxonomy" id="408172"/>
    <lineage>
        <taxon>unclassified sequences</taxon>
        <taxon>metagenomes</taxon>
        <taxon>ecological metagenomes</taxon>
    </lineage>
</organism>
<accession>A0A382FYS2</accession>
<protein>
    <recommendedName>
        <fullName evidence="2">Enoyl-CoA hydratase</fullName>
    </recommendedName>
</protein>
<sequence>MELRDVLYETDERLAYITLNRPEKLNAL</sequence>
<evidence type="ECO:0008006" key="2">
    <source>
        <dbReference type="Google" id="ProtNLM"/>
    </source>
</evidence>
<feature type="non-terminal residue" evidence="1">
    <location>
        <position position="28"/>
    </location>
</feature>
<dbReference type="SUPFAM" id="SSF52096">
    <property type="entry name" value="ClpP/crotonase"/>
    <property type="match status" value="1"/>
</dbReference>
<reference evidence="1" key="1">
    <citation type="submission" date="2018-05" db="EMBL/GenBank/DDBJ databases">
        <authorList>
            <person name="Lanie J.A."/>
            <person name="Ng W.-L."/>
            <person name="Kazmierczak K.M."/>
            <person name="Andrzejewski T.M."/>
            <person name="Davidsen T.M."/>
            <person name="Wayne K.J."/>
            <person name="Tettelin H."/>
            <person name="Glass J.I."/>
            <person name="Rusch D."/>
            <person name="Podicherti R."/>
            <person name="Tsui H.-C.T."/>
            <person name="Winkler M.E."/>
        </authorList>
    </citation>
    <scope>NUCLEOTIDE SEQUENCE</scope>
</reference>
<dbReference type="Gene3D" id="3.30.300.220">
    <property type="match status" value="1"/>
</dbReference>
<gene>
    <name evidence="1" type="ORF">METZ01_LOCUS220398</name>
</gene>
<dbReference type="InterPro" id="IPR029045">
    <property type="entry name" value="ClpP/crotonase-like_dom_sf"/>
</dbReference>
<dbReference type="AlphaFoldDB" id="A0A382FYS2"/>
<dbReference type="EMBL" id="UINC01052335">
    <property type="protein sequence ID" value="SVB67544.1"/>
    <property type="molecule type" value="Genomic_DNA"/>
</dbReference>
<proteinExistence type="predicted"/>
<evidence type="ECO:0000313" key="1">
    <source>
        <dbReference type="EMBL" id="SVB67544.1"/>
    </source>
</evidence>